<proteinExistence type="predicted"/>
<dbReference type="InParanoid" id="A0A0G4H4X2"/>
<accession>A0A0G4H4X2</accession>
<protein>
    <submittedName>
        <fullName evidence="1">Uncharacterized protein</fullName>
    </submittedName>
</protein>
<sequence length="410" mass="44796">MTASLLLRGQARTPSWPLFVPLSEGLSVTAMQPTGATPSSQPLPSSVPSLLGMAIGRAADMAMSPHAARRATLLSLIAKSSNSHPHKVDMMLQLVKQHVEAVMSRLSVQDVLDFDIGDLEGGLKVAYVLAAGSGDEWRAMGHFIRLAAICRLTPNAALPLRLSAHSWEMATFHELPLAMAIYRLFGHLLNNNGRLFGHLLNNNGTSLALWLSDRRYGGYRIGHRSFRVVPFGDLPVGHRYARGYKRTDPAVRFANSGDHELFPAFSALLLHDILCWWNYNVVLIAPIGHGDSRRDRLLTEGIPEDLGIAVDHRYDQGNLNAADASDHRRVIASGFRPGETAVAHLTVGPHAMHLWTAEAPVDDPSQPLAQRFPMSMPLWCGVLRHFDLETDVISGGTLVGVGLGWWPPIG</sequence>
<dbReference type="EMBL" id="CDMY01001000">
    <property type="protein sequence ID" value="CEM38833.1"/>
    <property type="molecule type" value="Genomic_DNA"/>
</dbReference>
<evidence type="ECO:0000313" key="1">
    <source>
        <dbReference type="EMBL" id="CEM38833.1"/>
    </source>
</evidence>
<dbReference type="AlphaFoldDB" id="A0A0G4H4X2"/>
<keyword evidence="2" id="KW-1185">Reference proteome</keyword>
<reference evidence="1 2" key="1">
    <citation type="submission" date="2014-11" db="EMBL/GenBank/DDBJ databases">
        <authorList>
            <person name="Zhu J."/>
            <person name="Qi W."/>
            <person name="Song R."/>
        </authorList>
    </citation>
    <scope>NUCLEOTIDE SEQUENCE [LARGE SCALE GENOMIC DNA]</scope>
</reference>
<dbReference type="VEuPathDB" id="CryptoDB:Vbra_1914"/>
<gene>
    <name evidence="1" type="ORF">Vbra_1914</name>
</gene>
<name>A0A0G4H4X2_VITBC</name>
<dbReference type="Proteomes" id="UP000041254">
    <property type="component" value="Unassembled WGS sequence"/>
</dbReference>
<organism evidence="1 2">
    <name type="scientific">Vitrella brassicaformis (strain CCMP3155)</name>
    <dbReference type="NCBI Taxonomy" id="1169540"/>
    <lineage>
        <taxon>Eukaryota</taxon>
        <taxon>Sar</taxon>
        <taxon>Alveolata</taxon>
        <taxon>Colpodellida</taxon>
        <taxon>Vitrellaceae</taxon>
        <taxon>Vitrella</taxon>
    </lineage>
</organism>
<evidence type="ECO:0000313" key="2">
    <source>
        <dbReference type="Proteomes" id="UP000041254"/>
    </source>
</evidence>
<dbReference type="PhylomeDB" id="A0A0G4H4X2"/>